<keyword evidence="7 9" id="KW-1133">Transmembrane helix</keyword>
<dbReference type="GO" id="GO:0043682">
    <property type="term" value="F:P-type divalent copper transporter activity"/>
    <property type="evidence" value="ECO:0007669"/>
    <property type="project" value="TreeGrafter"/>
</dbReference>
<evidence type="ECO:0000256" key="1">
    <source>
        <dbReference type="ARBA" id="ARBA00004141"/>
    </source>
</evidence>
<sequence length="1576" mass="167422">MESAVAISATTVPLFILSKALNRHFTTNTTRSLLGISSTQLVTRRLSSIYSRNDLLPSHSLKGLRAGVPLGRLRLECVSNSAASFGTTSGGGGGGGEFGGGGGGGGSNGGDAESNSVAEAVGAEEAPVLSPDVIILDVGGMTCGGCAASVKRILESQSQVFSASVNLATETAIVRPVSEAKVVPNWQKQLGEALAKHLTSCGFISNLRERKALVLESHLFGGFAIEQSEFVTALTNIRKLGYSFIKGRYGILVAEQKMVALRLNLLCIVVMKAACSNGRSVWQTAFLISSFGVDKGLYEGRDNVFKVFEKKMDEKRDRLKESGHQLAVSWALCAVCLLGHVSHIFATKASWIHVFHSVGFHLSLSLFTLLGPGRQLIHDGVKSLFKGAPNMNTLVGLGALSSFAVSSIAAFVPKLAEKEFVKGLQLGVEEANISHLRFVDNTILLLEDVLRTCWILWVSLLAMPGVDFGVGSGAFWDPFWRVPRVSLLAAPVSFQDLIIESIRDWTGGKQYYRGGSSGGTTVGSDDESNSTELVVGWKAFFEEPIMLIAFVLLGRNLEQRAKIKAASDMTGLLSVLPTKARLVVNGDATDLGSIVEVPCSSLSIGDQIVVLPGDRVPADGTVRAGRSTIDESSFTGEPLPVTKLPGSQVSAGSINLNGSLTIEVKRPGGETAMGDIVRLVEEAQSREAPVQRLADKVSGHFTYGVMAISAATFMFWSMFGTRILPAALNQGNPVSLALQPVLPVVACPCALGLATPTAVLGWNFTGSTRGLLLRGGNVLEKFSMVNSVVFDKTGTLTIGRPVVTKMKEGIMSSKFLKRNGENARSPKRKWYISSYTLLVISLLSLGLSVLYASLAMFLIFLPLRLHGSMYFILVARLYLAQDLWVSLLAMPGVDFGVGSGAILGSLLEGTSENNGYLAAEIIVLLAQNQQYYRGGSSGGTTVGSDDESNSTELVVGWKAFFEEPIMLIAFVLLGRNLEQRAKIKAASDMTGLLSVLPTKARLVVNGDATDLGSIVEVPCSSLSIGDQIVVLPGDRVPADGTVRAGRSTIDESSFTGEPLPVTKLPGSQVSAGSINLNGSLTIEVKRPGGETAMGDIVRLVEEAQSREAPVQRLADKVSGHFTYGVMAISAATFMFWSMFGTRILPAALNQGNPVSLALQLSCSVLVVACPCALGLATPTAVLVGTSLGATRGLLLRGGNVLEKFSMVNSVVFDKTGTLTIGRPVVTKVVSLGGMEITDSQLKPNAMWSEVEVLKLAAGVESNTIHLVGKAIVEAAQAASCTSAKVTDGTFMEEPGSGAVATIENKVVSVGTLDWIQRHGVCENPFQEVEDINNQSVVYVGVDNTLAGLIYFEDQIREDARQVVESLSCQGINVYMLSGDRKKNAEHVASLVGIPKEKVLSGVKPDEKKKFISELQKDQNIVAMVGDGINDAAALAESHVGVAMGEGVGAASEVSSIVLMGNRLSQVLDALELSRLTMKTVKQNLWWAFAYNIVGIPIAAGMLLPITGTILTPSIAGALMGLSSIGVMTNSLLLRLKFSSKQKKVHGAFPDPKIYSDSVLLDQKEKIKPPWSDSRWR</sequence>
<dbReference type="GO" id="GO:0005524">
    <property type="term" value="F:ATP binding"/>
    <property type="evidence" value="ECO:0007669"/>
    <property type="project" value="UniProtKB-UniRule"/>
</dbReference>
<feature type="transmembrane region" description="Helical" evidence="9">
    <location>
        <begin position="454"/>
        <end position="476"/>
    </location>
</feature>
<comment type="caution">
    <text evidence="12">The sequence shown here is derived from an EMBL/GenBank/DDBJ whole genome shotgun (WGS) entry which is preliminary data.</text>
</comment>
<evidence type="ECO:0000256" key="5">
    <source>
        <dbReference type="ARBA" id="ARBA00022840"/>
    </source>
</evidence>
<dbReference type="NCBIfam" id="TIGR01525">
    <property type="entry name" value="ATPase-IB_hvy"/>
    <property type="match status" value="1"/>
</dbReference>
<evidence type="ECO:0000256" key="8">
    <source>
        <dbReference type="ARBA" id="ARBA00023136"/>
    </source>
</evidence>
<dbReference type="GO" id="GO:0055070">
    <property type="term" value="P:copper ion homeostasis"/>
    <property type="evidence" value="ECO:0007669"/>
    <property type="project" value="TreeGrafter"/>
</dbReference>
<dbReference type="Pfam" id="PF00403">
    <property type="entry name" value="HMA"/>
    <property type="match status" value="1"/>
</dbReference>
<dbReference type="InterPro" id="IPR001757">
    <property type="entry name" value="P_typ_ATPase"/>
</dbReference>
<dbReference type="CDD" id="cd00371">
    <property type="entry name" value="HMA"/>
    <property type="match status" value="1"/>
</dbReference>
<dbReference type="InterPro" id="IPR018303">
    <property type="entry name" value="ATPase_P-typ_P_site"/>
</dbReference>
<evidence type="ECO:0000256" key="10">
    <source>
        <dbReference type="SAM" id="MobiDB-lite"/>
    </source>
</evidence>
<comment type="similarity">
    <text evidence="9">Belongs to the cation transport ATPase (P-type) (TC 3.A.3) family. Type IB subfamily.</text>
</comment>
<evidence type="ECO:0000313" key="12">
    <source>
        <dbReference type="EMBL" id="KAG6780280.1"/>
    </source>
</evidence>
<keyword evidence="3 9" id="KW-0479">Metal-binding</keyword>
<evidence type="ECO:0000256" key="2">
    <source>
        <dbReference type="ARBA" id="ARBA00022692"/>
    </source>
</evidence>
<dbReference type="PANTHER" id="PTHR43520:SF22">
    <property type="entry name" value="COPPER-TRANSPORTING ATPASE PAA1, CHLOROPLASTIC"/>
    <property type="match status" value="1"/>
</dbReference>
<keyword evidence="13" id="KW-1185">Reference proteome</keyword>
<dbReference type="GO" id="GO:0005507">
    <property type="term" value="F:copper ion binding"/>
    <property type="evidence" value="ECO:0007669"/>
    <property type="project" value="TreeGrafter"/>
</dbReference>
<dbReference type="GO" id="GO:0016020">
    <property type="term" value="C:membrane"/>
    <property type="evidence" value="ECO:0007669"/>
    <property type="project" value="UniProtKB-SubCell"/>
</dbReference>
<keyword evidence="8 9" id="KW-0472">Membrane</keyword>
<dbReference type="GO" id="GO:0016887">
    <property type="term" value="F:ATP hydrolysis activity"/>
    <property type="evidence" value="ECO:0007669"/>
    <property type="project" value="InterPro"/>
</dbReference>
<keyword evidence="6" id="KW-1278">Translocase</keyword>
<evidence type="ECO:0000256" key="3">
    <source>
        <dbReference type="ARBA" id="ARBA00022723"/>
    </source>
</evidence>
<feature type="transmembrane region" description="Helical" evidence="9">
    <location>
        <begin position="391"/>
        <end position="412"/>
    </location>
</feature>
<feature type="transmembrane region" description="Helical" evidence="9">
    <location>
        <begin position="835"/>
        <end position="863"/>
    </location>
</feature>
<keyword evidence="5 9" id="KW-0067">ATP-binding</keyword>
<dbReference type="InterPro" id="IPR044492">
    <property type="entry name" value="P_typ_ATPase_HD_dom"/>
</dbReference>
<dbReference type="Pfam" id="PF00122">
    <property type="entry name" value="E1-E2_ATPase"/>
    <property type="match status" value="2"/>
</dbReference>
<dbReference type="SFLD" id="SFLDS00003">
    <property type="entry name" value="Haloacid_Dehalogenase"/>
    <property type="match status" value="1"/>
</dbReference>
<feature type="transmembrane region" description="Helical" evidence="9">
    <location>
        <begin position="1509"/>
        <end position="1533"/>
    </location>
</feature>
<evidence type="ECO:0000256" key="6">
    <source>
        <dbReference type="ARBA" id="ARBA00022967"/>
    </source>
</evidence>
<dbReference type="InterPro" id="IPR027256">
    <property type="entry name" value="P-typ_ATPase_IB"/>
</dbReference>
<feature type="compositionally biased region" description="Gly residues" evidence="10">
    <location>
        <begin position="88"/>
        <end position="109"/>
    </location>
</feature>
<dbReference type="PROSITE" id="PS50846">
    <property type="entry name" value="HMA_2"/>
    <property type="match status" value="1"/>
</dbReference>
<name>A0A8X8AFU5_POPTO</name>
<feature type="region of interest" description="Disordered" evidence="10">
    <location>
        <begin position="86"/>
        <end position="118"/>
    </location>
</feature>
<dbReference type="PROSITE" id="PS00154">
    <property type="entry name" value="ATPASE_E1_E2"/>
    <property type="match status" value="2"/>
</dbReference>
<feature type="transmembrane region" description="Helical" evidence="9">
    <location>
        <begin position="326"/>
        <end position="345"/>
    </location>
</feature>
<dbReference type="InterPro" id="IPR006121">
    <property type="entry name" value="HMA_dom"/>
</dbReference>
<evidence type="ECO:0000256" key="4">
    <source>
        <dbReference type="ARBA" id="ARBA00022741"/>
    </source>
</evidence>
<dbReference type="OrthoDB" id="432719at2759"/>
<proteinExistence type="inferred from homology"/>
<comment type="subcellular location">
    <subcellularLocation>
        <location evidence="1">Membrane</location>
        <topology evidence="1">Multi-pass membrane protein</topology>
    </subcellularLocation>
</comment>
<feature type="transmembrane region" description="Helical" evidence="9">
    <location>
        <begin position="1121"/>
        <end position="1144"/>
    </location>
</feature>
<evidence type="ECO:0000313" key="13">
    <source>
        <dbReference type="Proteomes" id="UP000886885"/>
    </source>
</evidence>
<feature type="domain" description="HMA" evidence="11">
    <location>
        <begin position="132"/>
        <end position="199"/>
    </location>
</feature>
<feature type="transmembrane region" description="Helical" evidence="9">
    <location>
        <begin position="701"/>
        <end position="721"/>
    </location>
</feature>
<accession>A0A8X8AFU5</accession>
<dbReference type="EMBL" id="JAAWWB010000006">
    <property type="protein sequence ID" value="KAG6780280.1"/>
    <property type="molecule type" value="Genomic_DNA"/>
</dbReference>
<dbReference type="Proteomes" id="UP000886885">
    <property type="component" value="Chromosome 3D"/>
</dbReference>
<dbReference type="FunFam" id="2.70.150.10:FF:000002">
    <property type="entry name" value="Copper-transporting ATPase 1, putative"/>
    <property type="match status" value="2"/>
</dbReference>
<feature type="transmembrane region" description="Helical" evidence="9">
    <location>
        <begin position="1484"/>
        <end position="1503"/>
    </location>
</feature>
<feature type="transmembrane region" description="Helical" evidence="9">
    <location>
        <begin position="883"/>
        <end position="907"/>
    </location>
</feature>
<feature type="transmembrane region" description="Helical" evidence="9">
    <location>
        <begin position="351"/>
        <end position="370"/>
    </location>
</feature>
<dbReference type="SFLD" id="SFLDG00002">
    <property type="entry name" value="C1.7:_P-type_atpase_like"/>
    <property type="match status" value="1"/>
</dbReference>
<dbReference type="InterPro" id="IPR059000">
    <property type="entry name" value="ATPase_P-type_domA"/>
</dbReference>
<dbReference type="NCBIfam" id="TIGR01511">
    <property type="entry name" value="ATPase-IB1_Cu"/>
    <property type="match status" value="1"/>
</dbReference>
<dbReference type="FunFam" id="3.40.1110.10:FF:000071">
    <property type="entry name" value="Copper-transporting ATPase PAA1 chloroplastic"/>
    <property type="match status" value="1"/>
</dbReference>
<dbReference type="Pfam" id="PF00702">
    <property type="entry name" value="Hydrolase"/>
    <property type="match status" value="1"/>
</dbReference>
<dbReference type="PANTHER" id="PTHR43520">
    <property type="entry name" value="ATP7, ISOFORM B"/>
    <property type="match status" value="1"/>
</dbReference>
<dbReference type="SFLD" id="SFLDF00027">
    <property type="entry name" value="p-type_atpase"/>
    <property type="match status" value="1"/>
</dbReference>
<evidence type="ECO:0000256" key="9">
    <source>
        <dbReference type="RuleBase" id="RU362081"/>
    </source>
</evidence>
<dbReference type="NCBIfam" id="TIGR01494">
    <property type="entry name" value="ATPase_P-type"/>
    <property type="match status" value="3"/>
</dbReference>
<keyword evidence="2 9" id="KW-0812">Transmembrane</keyword>
<gene>
    <name evidence="12" type="ORF">POTOM_013134</name>
</gene>
<evidence type="ECO:0000259" key="11">
    <source>
        <dbReference type="PROSITE" id="PS50846"/>
    </source>
</evidence>
<keyword evidence="4 9" id="KW-0547">Nucleotide-binding</keyword>
<dbReference type="InterPro" id="IPR017969">
    <property type="entry name" value="Heavy-metal-associated_CS"/>
</dbReference>
<dbReference type="PROSITE" id="PS01047">
    <property type="entry name" value="HMA_1"/>
    <property type="match status" value="1"/>
</dbReference>
<organism evidence="12 13">
    <name type="scientific">Populus tomentosa</name>
    <name type="common">Chinese white poplar</name>
    <dbReference type="NCBI Taxonomy" id="118781"/>
    <lineage>
        <taxon>Eukaryota</taxon>
        <taxon>Viridiplantae</taxon>
        <taxon>Streptophyta</taxon>
        <taxon>Embryophyta</taxon>
        <taxon>Tracheophyta</taxon>
        <taxon>Spermatophyta</taxon>
        <taxon>Magnoliopsida</taxon>
        <taxon>eudicotyledons</taxon>
        <taxon>Gunneridae</taxon>
        <taxon>Pentapetalae</taxon>
        <taxon>rosids</taxon>
        <taxon>fabids</taxon>
        <taxon>Malpighiales</taxon>
        <taxon>Salicaceae</taxon>
        <taxon>Saliceae</taxon>
        <taxon>Populus</taxon>
    </lineage>
</organism>
<protein>
    <recommendedName>
        <fullName evidence="11">HMA domain-containing protein</fullName>
    </recommendedName>
</protein>
<feature type="transmembrane region" description="Helical" evidence="9">
    <location>
        <begin position="1156"/>
        <end position="1183"/>
    </location>
</feature>
<evidence type="ECO:0000256" key="7">
    <source>
        <dbReference type="ARBA" id="ARBA00022989"/>
    </source>
</evidence>
<dbReference type="FunFam" id="3.40.50.1000:FF:000453">
    <property type="entry name" value="Copper-transporting ATPase PAA1 chloroplastic"/>
    <property type="match status" value="1"/>
</dbReference>
<dbReference type="FunFam" id="3.30.70.100:FF:000047">
    <property type="entry name" value="Copper-transporting ATPase PAA1, chloroplastic"/>
    <property type="match status" value="1"/>
</dbReference>
<reference evidence="12" key="1">
    <citation type="journal article" date="2020" name="bioRxiv">
        <title>Hybrid origin of Populus tomentosa Carr. identified through genome sequencing and phylogenomic analysis.</title>
        <authorList>
            <person name="An X."/>
            <person name="Gao K."/>
            <person name="Chen Z."/>
            <person name="Li J."/>
            <person name="Yang X."/>
            <person name="Yang X."/>
            <person name="Zhou J."/>
            <person name="Guo T."/>
            <person name="Zhao T."/>
            <person name="Huang S."/>
            <person name="Miao D."/>
            <person name="Khan W.U."/>
            <person name="Rao P."/>
            <person name="Ye M."/>
            <person name="Lei B."/>
            <person name="Liao W."/>
            <person name="Wang J."/>
            <person name="Ji L."/>
            <person name="Li Y."/>
            <person name="Guo B."/>
            <person name="Mustafa N.S."/>
            <person name="Li S."/>
            <person name="Yun Q."/>
            <person name="Keller S.R."/>
            <person name="Mao J."/>
            <person name="Zhang R."/>
            <person name="Strauss S.H."/>
        </authorList>
    </citation>
    <scope>NUCLEOTIDE SEQUENCE</scope>
    <source>
        <strain evidence="12">GM15</strain>
        <tissue evidence="12">Leaf</tissue>
    </source>
</reference>
<feature type="transmembrane region" description="Helical" evidence="9">
    <location>
        <begin position="741"/>
        <end position="764"/>
    </location>
</feature>